<evidence type="ECO:0000313" key="3">
    <source>
        <dbReference type="Proteomes" id="UP000485058"/>
    </source>
</evidence>
<reference evidence="2 3" key="1">
    <citation type="submission" date="2020-02" db="EMBL/GenBank/DDBJ databases">
        <title>Draft genome sequence of Haematococcus lacustris strain NIES-144.</title>
        <authorList>
            <person name="Morimoto D."/>
            <person name="Nakagawa S."/>
            <person name="Yoshida T."/>
            <person name="Sawayama S."/>
        </authorList>
    </citation>
    <scope>NUCLEOTIDE SEQUENCE [LARGE SCALE GENOMIC DNA]</scope>
    <source>
        <strain evidence="2 3">NIES-144</strain>
    </source>
</reference>
<organism evidence="2 3">
    <name type="scientific">Haematococcus lacustris</name>
    <name type="common">Green alga</name>
    <name type="synonym">Haematococcus pluvialis</name>
    <dbReference type="NCBI Taxonomy" id="44745"/>
    <lineage>
        <taxon>Eukaryota</taxon>
        <taxon>Viridiplantae</taxon>
        <taxon>Chlorophyta</taxon>
        <taxon>core chlorophytes</taxon>
        <taxon>Chlorophyceae</taxon>
        <taxon>CS clade</taxon>
        <taxon>Chlamydomonadales</taxon>
        <taxon>Haematococcaceae</taxon>
        <taxon>Haematococcus</taxon>
    </lineage>
</organism>
<comment type="caution">
    <text evidence="2">The sequence shown here is derived from an EMBL/GenBank/DDBJ whole genome shotgun (WGS) entry which is preliminary data.</text>
</comment>
<gene>
    <name evidence="2" type="ORF">HaLaN_31219</name>
</gene>
<feature type="non-terminal residue" evidence="2">
    <location>
        <position position="1"/>
    </location>
</feature>
<dbReference type="EMBL" id="BLLF01006216">
    <property type="protein sequence ID" value="GFH32065.1"/>
    <property type="molecule type" value="Genomic_DNA"/>
</dbReference>
<feature type="region of interest" description="Disordered" evidence="1">
    <location>
        <begin position="1"/>
        <end position="36"/>
    </location>
</feature>
<sequence>MPPKRKRKRPVSPAESAAGASGSGQQDLGQKPAAKLQQLAAATPAGTTLDSLQAHILALKATRDALWEEYLKPRWRR</sequence>
<dbReference type="AlphaFoldDB" id="A0A6A0AHI8"/>
<feature type="compositionally biased region" description="Basic residues" evidence="1">
    <location>
        <begin position="1"/>
        <end position="10"/>
    </location>
</feature>
<protein>
    <submittedName>
        <fullName evidence="2">Uncharacterized protein</fullName>
    </submittedName>
</protein>
<name>A0A6A0AHI8_HAELA</name>
<evidence type="ECO:0000313" key="2">
    <source>
        <dbReference type="EMBL" id="GFH32065.1"/>
    </source>
</evidence>
<keyword evidence="3" id="KW-1185">Reference proteome</keyword>
<evidence type="ECO:0000256" key="1">
    <source>
        <dbReference type="SAM" id="MobiDB-lite"/>
    </source>
</evidence>
<dbReference type="Proteomes" id="UP000485058">
    <property type="component" value="Unassembled WGS sequence"/>
</dbReference>
<proteinExistence type="predicted"/>
<accession>A0A6A0AHI8</accession>